<dbReference type="Proteomes" id="UP000295560">
    <property type="component" value="Unassembled WGS sequence"/>
</dbReference>
<evidence type="ECO:0000313" key="4">
    <source>
        <dbReference type="Proteomes" id="UP000295560"/>
    </source>
</evidence>
<feature type="compositionally biased region" description="Low complexity" evidence="1">
    <location>
        <begin position="365"/>
        <end position="375"/>
    </location>
</feature>
<feature type="chain" id="PRO_5020746774" evidence="2">
    <location>
        <begin position="23"/>
        <end position="401"/>
    </location>
</feature>
<evidence type="ECO:0000313" key="3">
    <source>
        <dbReference type="EMBL" id="TCK20895.1"/>
    </source>
</evidence>
<reference evidence="3 4" key="1">
    <citation type="submission" date="2019-03" db="EMBL/GenBank/DDBJ databases">
        <title>Sequencing the genomes of 1000 actinobacteria strains.</title>
        <authorList>
            <person name="Klenk H.-P."/>
        </authorList>
    </citation>
    <scope>NUCLEOTIDE SEQUENCE [LARGE SCALE GENOMIC DNA]</scope>
    <source>
        <strain evidence="3 4">DSM 44969</strain>
    </source>
</reference>
<comment type="caution">
    <text evidence="3">The sequence shown here is derived from an EMBL/GenBank/DDBJ whole genome shotgun (WGS) entry which is preliminary data.</text>
</comment>
<protein>
    <submittedName>
        <fullName evidence="3">Putative glycosyl hydrolase-like family 15 (GHL15) protein</fullName>
    </submittedName>
</protein>
<dbReference type="RefSeq" id="WP_207908846.1">
    <property type="nucleotide sequence ID" value="NZ_SMFZ01000002.1"/>
</dbReference>
<accession>A0A4R1HK58</accession>
<dbReference type="InterPro" id="IPR029455">
    <property type="entry name" value="GHL15"/>
</dbReference>
<evidence type="ECO:0000256" key="2">
    <source>
        <dbReference type="SAM" id="SignalP"/>
    </source>
</evidence>
<name>A0A4R1HK58_PSEEN</name>
<feature type="signal peptide" evidence="2">
    <location>
        <begin position="1"/>
        <end position="22"/>
    </location>
</feature>
<dbReference type="Pfam" id="PF14885">
    <property type="entry name" value="GHL15"/>
    <property type="match status" value="1"/>
</dbReference>
<dbReference type="GO" id="GO:0016787">
    <property type="term" value="F:hydrolase activity"/>
    <property type="evidence" value="ECO:0007669"/>
    <property type="project" value="UniProtKB-KW"/>
</dbReference>
<feature type="region of interest" description="Disordered" evidence="1">
    <location>
        <begin position="365"/>
        <end position="387"/>
    </location>
</feature>
<proteinExistence type="predicted"/>
<sequence length="401" mass="42721">MHARTIAAVLLAGTLLVGCAAADGAPAEAPPASRTPAASPVTCGMWLALGAEPTDAQLVDAARRYPVVVLNAWEVAAQKRLRQLNPAVTVLVYKDLSSTRSYPAARDGLMPSGVDPAANPDWFATDTSGQRIEWRPFPQHWQMTVWDTGYQRAWADDVSAETVRNGWDGVFADNDIADLSFYSNAVLAGTSGVDETNRRIRDGLDRLVTTAGTELEARGKLLVPNLSEARLFPGRWTEHSRFGGAMEENFAQYGDDGSLITWQGDQWDEMLRGATDGKHLTLLVTKTGDDRSRDGAAERAGFAGAALLSGDRTCWTASPTGDYSQPGWSGYQSLSLGAATGPARRDDDGVWTREFANGWVALNPTTTSATVTPPTGMRTPGGSPAGADVTVPGADAVILVR</sequence>
<keyword evidence="4" id="KW-1185">Reference proteome</keyword>
<dbReference type="AlphaFoldDB" id="A0A4R1HK58"/>
<keyword evidence="3" id="KW-0378">Hydrolase</keyword>
<dbReference type="PROSITE" id="PS51257">
    <property type="entry name" value="PROKAR_LIPOPROTEIN"/>
    <property type="match status" value="1"/>
</dbReference>
<dbReference type="EMBL" id="SMFZ01000002">
    <property type="protein sequence ID" value="TCK20895.1"/>
    <property type="molecule type" value="Genomic_DNA"/>
</dbReference>
<keyword evidence="2" id="KW-0732">Signal</keyword>
<organism evidence="3 4">
    <name type="scientific">Pseudonocardia endophytica</name>
    <dbReference type="NCBI Taxonomy" id="401976"/>
    <lineage>
        <taxon>Bacteria</taxon>
        <taxon>Bacillati</taxon>
        <taxon>Actinomycetota</taxon>
        <taxon>Actinomycetes</taxon>
        <taxon>Pseudonocardiales</taxon>
        <taxon>Pseudonocardiaceae</taxon>
        <taxon>Pseudonocardia</taxon>
    </lineage>
</organism>
<gene>
    <name evidence="3" type="ORF">EV378_4861</name>
</gene>
<evidence type="ECO:0000256" key="1">
    <source>
        <dbReference type="SAM" id="MobiDB-lite"/>
    </source>
</evidence>